<sequence length="145" mass="16378">MQQAGKMFVSKFKEIRPHWSQPGGPGTQMATNTLVGGPPPYLHWDRDRGIVCDSCAAGTFLLPRDCIQVLHRHPVDEVYVLVRGRATFRSDEGPEIEAEPFDCMYAPAGVYHAARNIGLEDAWIIWFWVGLCRPEDFEIYPDASK</sequence>
<evidence type="ECO:0000259" key="1">
    <source>
        <dbReference type="Pfam" id="PF07883"/>
    </source>
</evidence>
<comment type="caution">
    <text evidence="2">The sequence shown here is derived from an EMBL/GenBank/DDBJ whole genome shotgun (WGS) entry which is preliminary data.</text>
</comment>
<dbReference type="Proteomes" id="UP000741360">
    <property type="component" value="Unassembled WGS sequence"/>
</dbReference>
<name>A0A932M179_UNCTE</name>
<gene>
    <name evidence="2" type="ORF">HYY65_08990</name>
</gene>
<evidence type="ECO:0000313" key="2">
    <source>
        <dbReference type="EMBL" id="MBI3015175.1"/>
    </source>
</evidence>
<protein>
    <submittedName>
        <fullName evidence="2">Cupin domain-containing protein</fullName>
    </submittedName>
</protein>
<dbReference type="InterPro" id="IPR014710">
    <property type="entry name" value="RmlC-like_jellyroll"/>
</dbReference>
<dbReference type="EMBL" id="JACPSX010000172">
    <property type="protein sequence ID" value="MBI3015175.1"/>
    <property type="molecule type" value="Genomic_DNA"/>
</dbReference>
<dbReference type="InterPro" id="IPR013096">
    <property type="entry name" value="Cupin_2"/>
</dbReference>
<dbReference type="InterPro" id="IPR011051">
    <property type="entry name" value="RmlC_Cupin_sf"/>
</dbReference>
<proteinExistence type="predicted"/>
<accession>A0A932M179</accession>
<evidence type="ECO:0000313" key="3">
    <source>
        <dbReference type="Proteomes" id="UP000741360"/>
    </source>
</evidence>
<dbReference type="AlphaFoldDB" id="A0A932M179"/>
<dbReference type="Gene3D" id="2.60.120.10">
    <property type="entry name" value="Jelly Rolls"/>
    <property type="match status" value="1"/>
</dbReference>
<organism evidence="2 3">
    <name type="scientific">Tectimicrobiota bacterium</name>
    <dbReference type="NCBI Taxonomy" id="2528274"/>
    <lineage>
        <taxon>Bacteria</taxon>
        <taxon>Pseudomonadati</taxon>
        <taxon>Nitrospinota/Tectimicrobiota group</taxon>
        <taxon>Candidatus Tectimicrobiota</taxon>
    </lineage>
</organism>
<dbReference type="SUPFAM" id="SSF51182">
    <property type="entry name" value="RmlC-like cupins"/>
    <property type="match status" value="1"/>
</dbReference>
<feature type="domain" description="Cupin type-2" evidence="1">
    <location>
        <begin position="69"/>
        <end position="127"/>
    </location>
</feature>
<dbReference type="Pfam" id="PF07883">
    <property type="entry name" value="Cupin_2"/>
    <property type="match status" value="1"/>
</dbReference>
<reference evidence="2" key="1">
    <citation type="submission" date="2020-07" db="EMBL/GenBank/DDBJ databases">
        <title>Huge and variable diversity of episymbiotic CPR bacteria and DPANN archaea in groundwater ecosystems.</title>
        <authorList>
            <person name="He C.Y."/>
            <person name="Keren R."/>
            <person name="Whittaker M."/>
            <person name="Farag I.F."/>
            <person name="Doudna J."/>
            <person name="Cate J.H.D."/>
            <person name="Banfield J.F."/>
        </authorList>
    </citation>
    <scope>NUCLEOTIDE SEQUENCE</scope>
    <source>
        <strain evidence="2">NC_groundwater_717_Ag_S-0.2um_59_8</strain>
    </source>
</reference>